<dbReference type="GO" id="GO:0005884">
    <property type="term" value="C:actin filament"/>
    <property type="evidence" value="ECO:0007669"/>
    <property type="project" value="TreeGrafter"/>
</dbReference>
<dbReference type="AlphaFoldDB" id="A0A8H7CEV2"/>
<comment type="caution">
    <text evidence="3">The sequence shown here is derived from an EMBL/GenBank/DDBJ whole genome shotgun (WGS) entry which is preliminary data.</text>
</comment>
<feature type="compositionally biased region" description="Basic and acidic residues" evidence="2">
    <location>
        <begin position="206"/>
        <end position="236"/>
    </location>
</feature>
<organism evidence="3 4">
    <name type="scientific">Mycena venus</name>
    <dbReference type="NCBI Taxonomy" id="2733690"/>
    <lineage>
        <taxon>Eukaryota</taxon>
        <taxon>Fungi</taxon>
        <taxon>Dikarya</taxon>
        <taxon>Basidiomycota</taxon>
        <taxon>Agaricomycotina</taxon>
        <taxon>Agaricomycetes</taxon>
        <taxon>Agaricomycetidae</taxon>
        <taxon>Agaricales</taxon>
        <taxon>Marasmiineae</taxon>
        <taxon>Mycenaceae</taxon>
        <taxon>Mycena</taxon>
    </lineage>
</organism>
<keyword evidence="1" id="KW-0175">Coiled coil</keyword>
<feature type="compositionally biased region" description="Basic and acidic residues" evidence="2">
    <location>
        <begin position="175"/>
        <end position="199"/>
    </location>
</feature>
<feature type="compositionally biased region" description="Pro residues" evidence="2">
    <location>
        <begin position="251"/>
        <end position="260"/>
    </location>
</feature>
<evidence type="ECO:0000313" key="3">
    <source>
        <dbReference type="EMBL" id="KAF7335034.1"/>
    </source>
</evidence>
<feature type="region of interest" description="Disordered" evidence="2">
    <location>
        <begin position="1"/>
        <end position="63"/>
    </location>
</feature>
<dbReference type="EMBL" id="JACAZI010000025">
    <property type="protein sequence ID" value="KAF7335034.1"/>
    <property type="molecule type" value="Genomic_DNA"/>
</dbReference>
<keyword evidence="4" id="KW-1185">Reference proteome</keyword>
<reference evidence="3" key="1">
    <citation type="submission" date="2020-05" db="EMBL/GenBank/DDBJ databases">
        <title>Mycena genomes resolve the evolution of fungal bioluminescence.</title>
        <authorList>
            <person name="Tsai I.J."/>
        </authorList>
    </citation>
    <scope>NUCLEOTIDE SEQUENCE</scope>
    <source>
        <strain evidence="3">CCC161011</strain>
    </source>
</reference>
<gene>
    <name evidence="3" type="ORF">MVEN_02253600</name>
</gene>
<feature type="compositionally biased region" description="Gly residues" evidence="2">
    <location>
        <begin position="305"/>
        <end position="324"/>
    </location>
</feature>
<feature type="compositionally biased region" description="Low complexity" evidence="2">
    <location>
        <begin position="132"/>
        <end position="143"/>
    </location>
</feature>
<name>A0A8H7CEV2_9AGAR</name>
<dbReference type="PANTHER" id="PTHR45691:SF6">
    <property type="entry name" value="PROTEIN DIAPHANOUS"/>
    <property type="match status" value="1"/>
</dbReference>
<proteinExistence type="predicted"/>
<feature type="compositionally biased region" description="Polar residues" evidence="2">
    <location>
        <begin position="1"/>
        <end position="10"/>
    </location>
</feature>
<dbReference type="GO" id="GO:0030041">
    <property type="term" value="P:actin filament polymerization"/>
    <property type="evidence" value="ECO:0007669"/>
    <property type="project" value="TreeGrafter"/>
</dbReference>
<dbReference type="PANTHER" id="PTHR45691">
    <property type="entry name" value="PROTEIN DIAPHANOUS"/>
    <property type="match status" value="1"/>
</dbReference>
<dbReference type="InterPro" id="IPR051412">
    <property type="entry name" value="Formin_Homology_Diaphanous_sf"/>
</dbReference>
<feature type="coiled-coil region" evidence="1">
    <location>
        <begin position="87"/>
        <end position="128"/>
    </location>
</feature>
<dbReference type="Proteomes" id="UP000620124">
    <property type="component" value="Unassembled WGS sequence"/>
</dbReference>
<evidence type="ECO:0000313" key="4">
    <source>
        <dbReference type="Proteomes" id="UP000620124"/>
    </source>
</evidence>
<feature type="compositionally biased region" description="Pro residues" evidence="2">
    <location>
        <begin position="339"/>
        <end position="361"/>
    </location>
</feature>
<feature type="region of interest" description="Disordered" evidence="2">
    <location>
        <begin position="132"/>
        <end position="366"/>
    </location>
</feature>
<feature type="compositionally biased region" description="Basic and acidic residues" evidence="2">
    <location>
        <begin position="144"/>
        <end position="167"/>
    </location>
</feature>
<protein>
    <submittedName>
        <fullName evidence="3">Uncharacterized protein</fullName>
    </submittedName>
</protein>
<evidence type="ECO:0000256" key="1">
    <source>
        <dbReference type="SAM" id="Coils"/>
    </source>
</evidence>
<evidence type="ECO:0000256" key="2">
    <source>
        <dbReference type="SAM" id="MobiDB-lite"/>
    </source>
</evidence>
<accession>A0A8H7CEV2</accession>
<dbReference type="OrthoDB" id="10666387at2759"/>
<sequence length="451" mass="49288">MERQTAATFSHTEDAAPPPPTAEIEGGTDGGGDESDEEGQPPSGKRALKKGRSIASVGKEPKKLRAGTKEWIKQAYEEKQAKMEAYVETLVAQINDAKQTADDAREEIGTLRDRIAILEDDIDFLLRQRQSRYSTGSSSGSESGRSEHSVEGALKRKASDVLEPEAKRPRRGRSHSRDLRGRSQSHERRSPSRSQESRRSRSRSQSRRERSYSREQRQHAYSRQEREEGEVVDKRAPSQGKPLMDRLSDAPPAPPPPPARAPYAAQEPVAGPSKEQTPRNLSGHGSARGGNRGSPLRGGAPQYQGGLGQRGGRGGQPTRGGNGKGKGRGGTHQHGAFNAPPPPPAHRAPPPPPPPPPPEPRYPIGGANVVIGPVRWVEKQTRNGLKNFVAMMEEKGHKPPMPTRVSEPLVSDPQYVMATFSGRREGGEFARIWNEWKKGGERLQCHEGSMP</sequence>